<evidence type="ECO:0000313" key="2">
    <source>
        <dbReference type="EMBL" id="MDT0309730.1"/>
    </source>
</evidence>
<organism evidence="2 3">
    <name type="scientific">Streptomyces boetiae</name>
    <dbReference type="NCBI Taxonomy" id="3075541"/>
    <lineage>
        <taxon>Bacteria</taxon>
        <taxon>Bacillati</taxon>
        <taxon>Actinomycetota</taxon>
        <taxon>Actinomycetes</taxon>
        <taxon>Kitasatosporales</taxon>
        <taxon>Streptomycetaceae</taxon>
        <taxon>Streptomyces</taxon>
    </lineage>
</organism>
<reference evidence="3" key="1">
    <citation type="submission" date="2023-07" db="EMBL/GenBank/DDBJ databases">
        <title>30 novel species of actinomycetes from the DSMZ collection.</title>
        <authorList>
            <person name="Nouioui I."/>
        </authorList>
    </citation>
    <scope>NUCLEOTIDE SEQUENCE [LARGE SCALE GENOMIC DNA]</scope>
    <source>
        <strain evidence="3">DSM 44917</strain>
    </source>
</reference>
<evidence type="ECO:0000313" key="3">
    <source>
        <dbReference type="Proteomes" id="UP001183388"/>
    </source>
</evidence>
<protein>
    <submittedName>
        <fullName evidence="2">Uncharacterized protein</fullName>
    </submittedName>
</protein>
<dbReference type="EMBL" id="JAVREN010000045">
    <property type="protein sequence ID" value="MDT0309730.1"/>
    <property type="molecule type" value="Genomic_DNA"/>
</dbReference>
<name>A0ABU2LDS6_9ACTN</name>
<keyword evidence="3" id="KW-1185">Reference proteome</keyword>
<gene>
    <name evidence="2" type="ORF">RM780_22630</name>
</gene>
<dbReference type="Proteomes" id="UP001183388">
    <property type="component" value="Unassembled WGS sequence"/>
</dbReference>
<sequence>MVLVSPPGQVTRRWSKSMVKSSREKPAWSWSCRDPPALTGADEGDVASGSLVDQGDGHVATVRQGLGGQQPSPLQAVVDAS</sequence>
<accession>A0ABU2LDS6</accession>
<proteinExistence type="predicted"/>
<dbReference type="RefSeq" id="WP_311632721.1">
    <property type="nucleotide sequence ID" value="NZ_JAVREN010000045.1"/>
</dbReference>
<evidence type="ECO:0000256" key="1">
    <source>
        <dbReference type="SAM" id="MobiDB-lite"/>
    </source>
</evidence>
<feature type="region of interest" description="Disordered" evidence="1">
    <location>
        <begin position="14"/>
        <end position="53"/>
    </location>
</feature>
<feature type="region of interest" description="Disordered" evidence="1">
    <location>
        <begin position="62"/>
        <end position="81"/>
    </location>
</feature>
<comment type="caution">
    <text evidence="2">The sequence shown here is derived from an EMBL/GenBank/DDBJ whole genome shotgun (WGS) entry which is preliminary data.</text>
</comment>